<sequence>MTMQTPIIRPTFFFEVLSDPAPLFWVDDGKGFTFGYALESLARICAKTNGAPAFWRYSRRRELVEALNNFAWPHCTLTQANGSPTIYVQLSTRGDSLAMLADVVSQGDQHALRDLLERMDDFRLHPTAQWLAFRFPAHWAPGVFGNVRPDCPECHNTGASDYSYLAADPCDCANATFVLTGAGWPNEALSYGFRYAPSPAAALQEAAHG</sequence>
<name>A0ABY7TSL5_9SPHN</name>
<gene>
    <name evidence="1" type="ORF">PQ457_08100</name>
</gene>
<evidence type="ECO:0000313" key="2">
    <source>
        <dbReference type="Proteomes" id="UP001218231"/>
    </source>
</evidence>
<accession>A0ABY7TSL5</accession>
<organism evidence="1 2">
    <name type="scientific">Novosphingobium humi</name>
    <dbReference type="NCBI Taxonomy" id="2282397"/>
    <lineage>
        <taxon>Bacteria</taxon>
        <taxon>Pseudomonadati</taxon>
        <taxon>Pseudomonadota</taxon>
        <taxon>Alphaproteobacteria</taxon>
        <taxon>Sphingomonadales</taxon>
        <taxon>Sphingomonadaceae</taxon>
        <taxon>Novosphingobium</taxon>
    </lineage>
</organism>
<keyword evidence="2" id="KW-1185">Reference proteome</keyword>
<proteinExistence type="predicted"/>
<dbReference type="EMBL" id="CP117417">
    <property type="protein sequence ID" value="WCT75930.1"/>
    <property type="molecule type" value="Genomic_DNA"/>
</dbReference>
<reference evidence="1 2" key="1">
    <citation type="submission" date="2023-02" db="EMBL/GenBank/DDBJ databases">
        <title>Genome sequence of Novosphingobium humi KACC 19094.</title>
        <authorList>
            <person name="Kim S."/>
            <person name="Heo J."/>
            <person name="Kwon S.-W."/>
        </authorList>
    </citation>
    <scope>NUCLEOTIDE SEQUENCE [LARGE SCALE GENOMIC DNA]</scope>
    <source>
        <strain evidence="1 2">KACC 19094</strain>
    </source>
</reference>
<dbReference type="Proteomes" id="UP001218231">
    <property type="component" value="Chromosome"/>
</dbReference>
<protein>
    <submittedName>
        <fullName evidence="1">Uncharacterized protein</fullName>
    </submittedName>
</protein>
<evidence type="ECO:0000313" key="1">
    <source>
        <dbReference type="EMBL" id="WCT75930.1"/>
    </source>
</evidence>
<dbReference type="RefSeq" id="WP_273616394.1">
    <property type="nucleotide sequence ID" value="NZ_CP117417.1"/>
</dbReference>